<feature type="region of interest" description="Disordered" evidence="1">
    <location>
        <begin position="1"/>
        <end position="25"/>
    </location>
</feature>
<protein>
    <submittedName>
        <fullName evidence="2">Uncharacterized protein</fullName>
    </submittedName>
</protein>
<dbReference type="EMBL" id="KI669459">
    <property type="protein sequence ID" value="OCF61022.1"/>
    <property type="molecule type" value="Genomic_DNA"/>
</dbReference>
<gene>
    <name evidence="2" type="ORF">L486_00666</name>
</gene>
<feature type="compositionally biased region" description="Low complexity" evidence="1">
    <location>
        <begin position="15"/>
        <end position="25"/>
    </location>
</feature>
<reference evidence="3" key="2">
    <citation type="submission" date="2013-12" db="EMBL/GenBank/DDBJ databases">
        <title>Evolution of pathogenesis and genome organization in the Tremellales.</title>
        <authorList>
            <person name="Cuomo C."/>
            <person name="Litvintseva A."/>
            <person name="Heitman J."/>
            <person name="Chen Y."/>
            <person name="Sun S."/>
            <person name="Springer D."/>
            <person name="Dromer F."/>
            <person name="Young S."/>
            <person name="Zeng Q."/>
            <person name="Chapman S."/>
            <person name="Gujja S."/>
            <person name="Saif S."/>
            <person name="Birren B."/>
        </authorList>
    </citation>
    <scope>NUCLEOTIDE SEQUENCE [LARGE SCALE GENOMIC DNA]</scope>
    <source>
        <strain evidence="3">CBS 10435</strain>
    </source>
</reference>
<accession>A0A1B9IZU4</accession>
<proteinExistence type="predicted"/>
<name>A0A1B9IZU4_9TREE</name>
<evidence type="ECO:0000256" key="1">
    <source>
        <dbReference type="SAM" id="MobiDB-lite"/>
    </source>
</evidence>
<dbReference type="Proteomes" id="UP000092583">
    <property type="component" value="Unassembled WGS sequence"/>
</dbReference>
<reference evidence="2 3" key="1">
    <citation type="submission" date="2013-07" db="EMBL/GenBank/DDBJ databases">
        <title>The Genome Sequence of Kwoniella mangroviensis CBS10435.</title>
        <authorList>
            <consortium name="The Broad Institute Genome Sequencing Platform"/>
            <person name="Cuomo C."/>
            <person name="Litvintseva A."/>
            <person name="Chen Y."/>
            <person name="Heitman J."/>
            <person name="Sun S."/>
            <person name="Springer D."/>
            <person name="Dromer F."/>
            <person name="Young S.K."/>
            <person name="Zeng Q."/>
            <person name="Gargeya S."/>
            <person name="Fitzgerald M."/>
            <person name="Abouelleil A."/>
            <person name="Alvarado L."/>
            <person name="Berlin A.M."/>
            <person name="Chapman S.B."/>
            <person name="Dewar J."/>
            <person name="Goldberg J."/>
            <person name="Griggs A."/>
            <person name="Gujja S."/>
            <person name="Hansen M."/>
            <person name="Howarth C."/>
            <person name="Imamovic A."/>
            <person name="Larimer J."/>
            <person name="McCowan C."/>
            <person name="Murphy C."/>
            <person name="Pearson M."/>
            <person name="Priest M."/>
            <person name="Roberts A."/>
            <person name="Saif S."/>
            <person name="Shea T."/>
            <person name="Sykes S."/>
            <person name="Wortman J."/>
            <person name="Nusbaum C."/>
            <person name="Birren B."/>
        </authorList>
    </citation>
    <scope>NUCLEOTIDE SEQUENCE [LARGE SCALE GENOMIC DNA]</scope>
    <source>
        <strain evidence="2 3">CBS 10435</strain>
    </source>
</reference>
<organism evidence="2 3">
    <name type="scientific">Kwoniella mangroviensis CBS 10435</name>
    <dbReference type="NCBI Taxonomy" id="1331196"/>
    <lineage>
        <taxon>Eukaryota</taxon>
        <taxon>Fungi</taxon>
        <taxon>Dikarya</taxon>
        <taxon>Basidiomycota</taxon>
        <taxon>Agaricomycotina</taxon>
        <taxon>Tremellomycetes</taxon>
        <taxon>Tremellales</taxon>
        <taxon>Cryptococcaceae</taxon>
        <taxon>Kwoniella</taxon>
    </lineage>
</organism>
<evidence type="ECO:0000313" key="3">
    <source>
        <dbReference type="Proteomes" id="UP000092583"/>
    </source>
</evidence>
<dbReference type="AlphaFoldDB" id="A0A1B9IZU4"/>
<evidence type="ECO:0000313" key="2">
    <source>
        <dbReference type="EMBL" id="OCF61022.1"/>
    </source>
</evidence>
<keyword evidence="3" id="KW-1185">Reference proteome</keyword>
<dbReference type="OrthoDB" id="2564309at2759"/>
<sequence length="234" mass="26588">MSIPPAKRPRHSDDPSSSSSTTRQDPLITQLTDALNTLPPDQLRYIVASILPSHPYTLQDFLARYQAYLNSIEDQRRKAPPKDFDYLSKSCWKELNITHRKLRPSQQYGITGEVAGVIQSAVREITKGCRDSPRSETKLSALETLRKISKSIILCDEREIRKGVMNDDRTPDSLAHAMVEILDGMNEEEMVGLEETETPNGIRWLVEEYNKYAIDCFDQVLDSLDGDGEEDEED</sequence>